<feature type="domain" description="Methyltransferase" evidence="6">
    <location>
        <begin position="29"/>
        <end position="110"/>
    </location>
</feature>
<evidence type="ECO:0000313" key="7">
    <source>
        <dbReference type="EMBL" id="OKY78365.1"/>
    </source>
</evidence>
<reference evidence="7" key="1">
    <citation type="submission" date="2016-12" db="EMBL/GenBank/DDBJ databases">
        <title>Discovery of methanogenic haloarchaea.</title>
        <authorList>
            <person name="Sorokin D.Y."/>
            <person name="Makarova K.S."/>
            <person name="Abbas B."/>
            <person name="Ferrer M."/>
            <person name="Golyshin P.N."/>
        </authorList>
    </citation>
    <scope>NUCLEOTIDE SEQUENCE [LARGE SCALE GENOMIC DNA]</scope>
    <source>
        <strain evidence="7">HMET1</strain>
    </source>
</reference>
<dbReference type="InterPro" id="IPR029063">
    <property type="entry name" value="SAM-dependent_MTases_sf"/>
</dbReference>
<dbReference type="GO" id="GO:0009236">
    <property type="term" value="P:cobalamin biosynthetic process"/>
    <property type="evidence" value="ECO:0007669"/>
    <property type="project" value="UniProtKB-KW"/>
</dbReference>
<evidence type="ECO:0000259" key="6">
    <source>
        <dbReference type="Pfam" id="PF13649"/>
    </source>
</evidence>
<evidence type="ECO:0000256" key="1">
    <source>
        <dbReference type="ARBA" id="ARBA00004953"/>
    </source>
</evidence>
<proteinExistence type="predicted"/>
<evidence type="ECO:0000256" key="5">
    <source>
        <dbReference type="ARBA" id="ARBA00022691"/>
    </source>
</evidence>
<dbReference type="STRING" id="1903181.BTN85_0856"/>
<dbReference type="InterPro" id="IPR050714">
    <property type="entry name" value="Cobalamin_biosynth_MTase"/>
</dbReference>
<evidence type="ECO:0000256" key="4">
    <source>
        <dbReference type="ARBA" id="ARBA00022679"/>
    </source>
</evidence>
<dbReference type="Proteomes" id="UP000185744">
    <property type="component" value="Unassembled WGS sequence"/>
</dbReference>
<evidence type="ECO:0000313" key="8">
    <source>
        <dbReference type="Proteomes" id="UP000185744"/>
    </source>
</evidence>
<dbReference type="GO" id="GO:0008168">
    <property type="term" value="F:methyltransferase activity"/>
    <property type="evidence" value="ECO:0007669"/>
    <property type="project" value="UniProtKB-KW"/>
</dbReference>
<dbReference type="Pfam" id="PF13649">
    <property type="entry name" value="Methyltransf_25"/>
    <property type="match status" value="1"/>
</dbReference>
<comment type="caution">
    <text evidence="7">The sequence shown here is derived from an EMBL/GenBank/DDBJ whole genome shotgun (WGS) entry which is preliminary data.</text>
</comment>
<dbReference type="FunCoup" id="A0A1Q6DVH5">
    <property type="interactions" value="78"/>
</dbReference>
<keyword evidence="2" id="KW-0169">Cobalamin biosynthesis</keyword>
<evidence type="ECO:0000256" key="2">
    <source>
        <dbReference type="ARBA" id="ARBA00022573"/>
    </source>
</evidence>
<dbReference type="PANTHER" id="PTHR43182:SF1">
    <property type="entry name" value="COBALT-PRECORRIN-7 C(5)-METHYLTRANSFERASE"/>
    <property type="match status" value="1"/>
</dbReference>
<dbReference type="AlphaFoldDB" id="A0A1Q6DVH5"/>
<dbReference type="Gene3D" id="3.40.50.150">
    <property type="entry name" value="Vaccinia Virus protein VP39"/>
    <property type="match status" value="1"/>
</dbReference>
<protein>
    <submittedName>
        <fullName evidence="7">Precorrin-6B methylase 2</fullName>
    </submittedName>
</protein>
<dbReference type="GO" id="GO:0032259">
    <property type="term" value="P:methylation"/>
    <property type="evidence" value="ECO:0007669"/>
    <property type="project" value="UniProtKB-KW"/>
</dbReference>
<dbReference type="InParanoid" id="A0A1Q6DVH5"/>
<sequence length="170" mass="18545">MELKGTPTKSEVIGVVIKKLDLKNDDVFLDVGSGSGAVSKEASKLVDRVIGMDSREKAVELSRENCPDGEFIHGNAAEVISKIDTVDKVFIGGTKNLSEFFPEIMDVISDRGKIIANTARIEKAMEIKDLMEEENLYEETLIIQVSKSYELAGGSAFKAINPVFMVVGKC</sequence>
<dbReference type="InterPro" id="IPR041698">
    <property type="entry name" value="Methyltransf_25"/>
</dbReference>
<accession>A0A1Q6DVH5</accession>
<keyword evidence="3 7" id="KW-0489">Methyltransferase</keyword>
<comment type="pathway">
    <text evidence="1">Cofactor biosynthesis; adenosylcobalamin biosynthesis.</text>
</comment>
<name>A0A1Q6DVH5_METT1</name>
<evidence type="ECO:0000256" key="3">
    <source>
        <dbReference type="ARBA" id="ARBA00022603"/>
    </source>
</evidence>
<keyword evidence="8" id="KW-1185">Reference proteome</keyword>
<dbReference type="PANTHER" id="PTHR43182">
    <property type="entry name" value="COBALT-PRECORRIN-6B C(15)-METHYLTRANSFERASE (DECARBOXYLATING)"/>
    <property type="match status" value="1"/>
</dbReference>
<dbReference type="SUPFAM" id="SSF53335">
    <property type="entry name" value="S-adenosyl-L-methionine-dependent methyltransferases"/>
    <property type="match status" value="1"/>
</dbReference>
<organism evidence="7 8">
    <name type="scientific">Methanohalarchaeum thermophilum</name>
    <dbReference type="NCBI Taxonomy" id="1903181"/>
    <lineage>
        <taxon>Archaea</taxon>
        <taxon>Methanobacteriati</taxon>
        <taxon>Methanobacteriota</taxon>
        <taxon>Methanonatronarchaeia</taxon>
        <taxon>Methanonatronarchaeales</taxon>
        <taxon>Methanonatronarchaeaceae</taxon>
        <taxon>Candidatus Methanohalarchaeum</taxon>
    </lineage>
</organism>
<dbReference type="EMBL" id="MSDW01000001">
    <property type="protein sequence ID" value="OKY78365.1"/>
    <property type="molecule type" value="Genomic_DNA"/>
</dbReference>
<dbReference type="CDD" id="cd02440">
    <property type="entry name" value="AdoMet_MTases"/>
    <property type="match status" value="1"/>
</dbReference>
<gene>
    <name evidence="7" type="ORF">BTN85_0856</name>
</gene>
<keyword evidence="5" id="KW-0949">S-adenosyl-L-methionine</keyword>
<keyword evidence="4" id="KW-0808">Transferase</keyword>